<accession>A0A319CQJ8</accession>
<evidence type="ECO:0000313" key="2">
    <source>
        <dbReference type="EMBL" id="PYH81063.1"/>
    </source>
</evidence>
<sequence>MKGPWPAQWLCQSIAHLLLVLEPMNLNLCIFSVILLGILYVFFEAFSLMYSNIYNLSS</sequence>
<gene>
    <name evidence="2" type="ORF">BO82DRAFT_285101</name>
</gene>
<keyword evidence="1" id="KW-1133">Transmembrane helix</keyword>
<protein>
    <submittedName>
        <fullName evidence="2">Uncharacterized protein</fullName>
    </submittedName>
</protein>
<feature type="transmembrane region" description="Helical" evidence="1">
    <location>
        <begin position="24"/>
        <end position="43"/>
    </location>
</feature>
<evidence type="ECO:0000256" key="1">
    <source>
        <dbReference type="SAM" id="Phobius"/>
    </source>
</evidence>
<dbReference type="EMBL" id="KZ821705">
    <property type="protein sequence ID" value="PYH81063.1"/>
    <property type="molecule type" value="Genomic_DNA"/>
</dbReference>
<dbReference type="GeneID" id="37134225"/>
<evidence type="ECO:0000313" key="3">
    <source>
        <dbReference type="Proteomes" id="UP000248340"/>
    </source>
</evidence>
<dbReference type="Proteomes" id="UP000248340">
    <property type="component" value="Unassembled WGS sequence"/>
</dbReference>
<dbReference type="RefSeq" id="XP_025491263.1">
    <property type="nucleotide sequence ID" value="XM_025631484.1"/>
</dbReference>
<proteinExistence type="predicted"/>
<keyword evidence="1" id="KW-0472">Membrane</keyword>
<dbReference type="AlphaFoldDB" id="A0A319CQJ8"/>
<dbReference type="VEuPathDB" id="FungiDB:BO82DRAFT_285101"/>
<organism evidence="2 3">
    <name type="scientific">Aspergillus uvarum CBS 121591</name>
    <dbReference type="NCBI Taxonomy" id="1448315"/>
    <lineage>
        <taxon>Eukaryota</taxon>
        <taxon>Fungi</taxon>
        <taxon>Dikarya</taxon>
        <taxon>Ascomycota</taxon>
        <taxon>Pezizomycotina</taxon>
        <taxon>Eurotiomycetes</taxon>
        <taxon>Eurotiomycetidae</taxon>
        <taxon>Eurotiales</taxon>
        <taxon>Aspergillaceae</taxon>
        <taxon>Aspergillus</taxon>
        <taxon>Aspergillus subgen. Circumdati</taxon>
    </lineage>
</organism>
<name>A0A319CQJ8_9EURO</name>
<reference evidence="2 3" key="1">
    <citation type="submission" date="2016-12" db="EMBL/GenBank/DDBJ databases">
        <title>The genomes of Aspergillus section Nigri reveals drivers in fungal speciation.</title>
        <authorList>
            <consortium name="DOE Joint Genome Institute"/>
            <person name="Vesth T.C."/>
            <person name="Nybo J."/>
            <person name="Theobald S."/>
            <person name="Brandl J."/>
            <person name="Frisvad J.C."/>
            <person name="Nielsen K.F."/>
            <person name="Lyhne E.K."/>
            <person name="Kogle M.E."/>
            <person name="Kuo A."/>
            <person name="Riley R."/>
            <person name="Clum A."/>
            <person name="Nolan M."/>
            <person name="Lipzen A."/>
            <person name="Salamov A."/>
            <person name="Henrissat B."/>
            <person name="Wiebenga A."/>
            <person name="De Vries R.P."/>
            <person name="Grigoriev I.V."/>
            <person name="Mortensen U.H."/>
            <person name="Andersen M.R."/>
            <person name="Baker S.E."/>
        </authorList>
    </citation>
    <scope>NUCLEOTIDE SEQUENCE [LARGE SCALE GENOMIC DNA]</scope>
    <source>
        <strain evidence="2 3">CBS 121591</strain>
    </source>
</reference>
<keyword evidence="1" id="KW-0812">Transmembrane</keyword>
<keyword evidence="3" id="KW-1185">Reference proteome</keyword>